<sequence>MKVIADLCVIPMGVGVSVSQYVAECEKVLAEAGLTHHLHAYGTNIEGDWDAVMAAVKCCHERVHAMGADRITTSLKLGTRIDRDQSLQDKIDSVRSKLD</sequence>
<dbReference type="EMBL" id="JBGMEL010000021">
    <property type="protein sequence ID" value="MFA0792254.1"/>
    <property type="molecule type" value="Genomic_DNA"/>
</dbReference>
<dbReference type="PANTHER" id="PTHR33777">
    <property type="entry name" value="UPF0045 PROTEIN ECM15"/>
    <property type="match status" value="1"/>
</dbReference>
<dbReference type="InterPro" id="IPR051614">
    <property type="entry name" value="UPF0045_domain"/>
</dbReference>
<dbReference type="Proteomes" id="UP001569414">
    <property type="component" value="Unassembled WGS sequence"/>
</dbReference>
<proteinExistence type="inferred from homology"/>
<evidence type="ECO:0000313" key="3">
    <source>
        <dbReference type="EMBL" id="MFA0792254.1"/>
    </source>
</evidence>
<dbReference type="NCBIfam" id="TIGR00106">
    <property type="entry name" value="MTH1187 family thiamine-binding protein"/>
    <property type="match status" value="1"/>
</dbReference>
<dbReference type="PANTHER" id="PTHR33777:SF1">
    <property type="entry name" value="UPF0045 PROTEIN ECM15"/>
    <property type="match status" value="1"/>
</dbReference>
<evidence type="ECO:0000259" key="2">
    <source>
        <dbReference type="Pfam" id="PF01910"/>
    </source>
</evidence>
<organism evidence="3 4">
    <name type="scientific">Microbulbifer echini</name>
    <dbReference type="NCBI Taxonomy" id="1529067"/>
    <lineage>
        <taxon>Bacteria</taxon>
        <taxon>Pseudomonadati</taxon>
        <taxon>Pseudomonadota</taxon>
        <taxon>Gammaproteobacteria</taxon>
        <taxon>Cellvibrionales</taxon>
        <taxon>Microbulbiferaceae</taxon>
        <taxon>Microbulbifer</taxon>
    </lineage>
</organism>
<protein>
    <submittedName>
        <fullName evidence="3">MTH1187 family thiamine-binding protein</fullName>
    </submittedName>
</protein>
<accession>A0ABV4NSU3</accession>
<keyword evidence="4" id="KW-1185">Reference proteome</keyword>
<dbReference type="Pfam" id="PF01910">
    <property type="entry name" value="Thiamine_BP"/>
    <property type="match status" value="1"/>
</dbReference>
<comment type="similarity">
    <text evidence="1">Belongs to the UPF0045 family.</text>
</comment>
<dbReference type="InterPro" id="IPR002767">
    <property type="entry name" value="Thiamine_BP"/>
</dbReference>
<dbReference type="SUPFAM" id="SSF89957">
    <property type="entry name" value="MTH1187/YkoF-like"/>
    <property type="match status" value="1"/>
</dbReference>
<evidence type="ECO:0000313" key="4">
    <source>
        <dbReference type="Proteomes" id="UP001569414"/>
    </source>
</evidence>
<dbReference type="Gene3D" id="3.30.70.930">
    <property type="match status" value="1"/>
</dbReference>
<feature type="domain" description="Thiamine-binding protein" evidence="2">
    <location>
        <begin position="5"/>
        <end position="95"/>
    </location>
</feature>
<evidence type="ECO:0000256" key="1">
    <source>
        <dbReference type="ARBA" id="ARBA00010272"/>
    </source>
</evidence>
<dbReference type="RefSeq" id="WP_371844647.1">
    <property type="nucleotide sequence ID" value="NZ_JBGMEL010000021.1"/>
</dbReference>
<reference evidence="3 4" key="1">
    <citation type="submission" date="2024-08" db="EMBL/GenBank/DDBJ databases">
        <authorList>
            <person name="Ishaq N."/>
        </authorList>
    </citation>
    <scope>NUCLEOTIDE SEQUENCE [LARGE SCALE GENOMIC DNA]</scope>
    <source>
        <strain evidence="3 4">JCM 30400</strain>
    </source>
</reference>
<name>A0ABV4NSU3_9GAMM</name>
<dbReference type="InterPro" id="IPR029756">
    <property type="entry name" value="MTH1187/YkoF-like"/>
</dbReference>
<comment type="caution">
    <text evidence="3">The sequence shown here is derived from an EMBL/GenBank/DDBJ whole genome shotgun (WGS) entry which is preliminary data.</text>
</comment>
<gene>
    <name evidence="3" type="ORF">ACCI51_17045</name>
</gene>